<dbReference type="SUPFAM" id="SSF52413">
    <property type="entry name" value="UDP-glucose/GDP-mannose dehydrogenase C-terminal domain"/>
    <property type="match status" value="1"/>
</dbReference>
<dbReference type="RefSeq" id="WP_000259329.1">
    <property type="nucleotide sequence ID" value="NZ_CAACXY010000016.1"/>
</dbReference>
<dbReference type="InterPro" id="IPR036291">
    <property type="entry name" value="NAD(P)-bd_dom_sf"/>
</dbReference>
<dbReference type="InterPro" id="IPR008927">
    <property type="entry name" value="6-PGluconate_DH-like_C_sf"/>
</dbReference>
<dbReference type="Pfam" id="PF03720">
    <property type="entry name" value="UDPG_MGDP_dh_C"/>
    <property type="match status" value="1"/>
</dbReference>
<proteinExistence type="inferred from homology"/>
<dbReference type="SUPFAM" id="SSF48179">
    <property type="entry name" value="6-phosphogluconate dehydrogenase C-terminal domain-like"/>
    <property type="match status" value="1"/>
</dbReference>
<protein>
    <submittedName>
        <fullName evidence="7">UDP-N-acetyl-D-mannosaminuronic acid dehydrogenase</fullName>
        <ecNumber evidence="7">1.1.1.-</ecNumber>
        <ecNumber evidence="7">1.1.1.132</ecNumber>
    </submittedName>
</protein>
<dbReference type="GO" id="GO:0000271">
    <property type="term" value="P:polysaccharide biosynthetic process"/>
    <property type="evidence" value="ECO:0007669"/>
    <property type="project" value="InterPro"/>
</dbReference>
<evidence type="ECO:0000256" key="2">
    <source>
        <dbReference type="ARBA" id="ARBA00022903"/>
    </source>
</evidence>
<dbReference type="InterPro" id="IPR014026">
    <property type="entry name" value="UDP-Glc/GDP-Man_DH_dimer"/>
</dbReference>
<dbReference type="SUPFAM" id="SSF51735">
    <property type="entry name" value="NAD(P)-binding Rossmann-fold domains"/>
    <property type="match status" value="1"/>
</dbReference>
<organism evidence="7 8">
    <name type="scientific">Streptococcus agalactiae</name>
    <dbReference type="NCBI Taxonomy" id="1311"/>
    <lineage>
        <taxon>Bacteria</taxon>
        <taxon>Bacillati</taxon>
        <taxon>Bacillota</taxon>
        <taxon>Bacilli</taxon>
        <taxon>Lactobacillales</taxon>
        <taxon>Streptococcaceae</taxon>
        <taxon>Streptococcus</taxon>
    </lineage>
</organism>
<dbReference type="PANTHER" id="PTHR43491">
    <property type="entry name" value="UDP-N-ACETYL-D-MANNOSAMINE DEHYDROGENASE"/>
    <property type="match status" value="1"/>
</dbReference>
<dbReference type="SMART" id="SM00984">
    <property type="entry name" value="UDPG_MGDP_dh_C"/>
    <property type="match status" value="1"/>
</dbReference>
<comment type="caution">
    <text evidence="7">The sequence shown here is derived from an EMBL/GenBank/DDBJ whole genome shotgun (WGS) entry which is preliminary data.</text>
</comment>
<evidence type="ECO:0000259" key="6">
    <source>
        <dbReference type="SMART" id="SM00984"/>
    </source>
</evidence>
<feature type="domain" description="UDP-glucose/GDP-mannose dehydrogenase C-terminal" evidence="6">
    <location>
        <begin position="310"/>
        <end position="397"/>
    </location>
</feature>
<accession>A0A7Z7KAK8</accession>
<dbReference type="Proteomes" id="UP000250200">
    <property type="component" value="Unassembled WGS sequence"/>
</dbReference>
<dbReference type="PANTHER" id="PTHR43491:SF2">
    <property type="entry name" value="UDP-N-ACETYL-D-MANNOSAMINE DEHYDROGENASE"/>
    <property type="match status" value="1"/>
</dbReference>
<keyword evidence="3 7" id="KW-0560">Oxidoreductase</keyword>
<dbReference type="InterPro" id="IPR028359">
    <property type="entry name" value="UDP_ManNAc/GlcNAc_DH"/>
</dbReference>
<evidence type="ECO:0000256" key="4">
    <source>
        <dbReference type="ARBA" id="ARBA00023027"/>
    </source>
</evidence>
<reference evidence="7 8" key="1">
    <citation type="submission" date="2018-06" db="EMBL/GenBank/DDBJ databases">
        <authorList>
            <consortium name="Pathogen Informatics"/>
            <person name="Doyle S."/>
        </authorList>
    </citation>
    <scope>NUCLEOTIDE SEQUENCE [LARGE SCALE GENOMIC DNA]</scope>
    <source>
        <strain evidence="7 8">NCTC8181</strain>
    </source>
</reference>
<dbReference type="PIRSF" id="PIRSF500136">
    <property type="entry name" value="UDP_ManNAc_DH"/>
    <property type="match status" value="1"/>
</dbReference>
<dbReference type="InterPro" id="IPR017476">
    <property type="entry name" value="UDP-Glc/GDP-Man"/>
</dbReference>
<keyword evidence="2" id="KW-0972">Capsule biogenesis/degradation</keyword>
<dbReference type="AlphaFoldDB" id="A0A7Z7KAK8"/>
<dbReference type="EMBL" id="UAVB01000001">
    <property type="protein sequence ID" value="SQA18321.1"/>
    <property type="molecule type" value="Genomic_DNA"/>
</dbReference>
<evidence type="ECO:0000256" key="5">
    <source>
        <dbReference type="PIRNR" id="PIRNR000124"/>
    </source>
</evidence>
<dbReference type="GO" id="GO:0047919">
    <property type="term" value="F:GDP-mannose 6-dehydrogenase activity"/>
    <property type="evidence" value="ECO:0007669"/>
    <property type="project" value="UniProtKB-EC"/>
</dbReference>
<dbReference type="Pfam" id="PF03721">
    <property type="entry name" value="UDPG_MGDP_dh_N"/>
    <property type="match status" value="1"/>
</dbReference>
<evidence type="ECO:0000313" key="7">
    <source>
        <dbReference type="EMBL" id="SQA18321.1"/>
    </source>
</evidence>
<dbReference type="InterPro" id="IPR001732">
    <property type="entry name" value="UDP-Glc/GDP-Man_DH_N"/>
</dbReference>
<evidence type="ECO:0000313" key="8">
    <source>
        <dbReference type="Proteomes" id="UP000250200"/>
    </source>
</evidence>
<dbReference type="EC" id="1.1.1.132" evidence="7"/>
<comment type="similarity">
    <text evidence="1 5">Belongs to the UDP-glucose/GDP-mannose dehydrogenase family.</text>
</comment>
<name>A0A7Z7KAK8_STRAG</name>
<dbReference type="GO" id="GO:0051287">
    <property type="term" value="F:NAD binding"/>
    <property type="evidence" value="ECO:0007669"/>
    <property type="project" value="InterPro"/>
</dbReference>
<dbReference type="GO" id="GO:0016628">
    <property type="term" value="F:oxidoreductase activity, acting on the CH-CH group of donors, NAD or NADP as acceptor"/>
    <property type="evidence" value="ECO:0007669"/>
    <property type="project" value="InterPro"/>
</dbReference>
<dbReference type="Gene3D" id="3.40.50.720">
    <property type="entry name" value="NAD(P)-binding Rossmann-like Domain"/>
    <property type="match status" value="2"/>
</dbReference>
<dbReference type="Pfam" id="PF00984">
    <property type="entry name" value="UDPG_MGDP_dh"/>
    <property type="match status" value="1"/>
</dbReference>
<evidence type="ECO:0000256" key="1">
    <source>
        <dbReference type="ARBA" id="ARBA00006601"/>
    </source>
</evidence>
<sequence length="399" mass="45047">MVTYEELRNRNASICVIGLGYVGFPLLKLLSKKYRVIGYDSDYRVVAKLSAEAGNINKNYELTNDPKAISNCKVFIVTVPTPTNEDDYSPNYSYIKSATATIASHMGIGTLVIYESTVGPGTTVEKCVPLLEKISGLKCGKDFSVGYSPERINPGDTINTLEQITKLVSGFDLKTTNLIKQIYDNVMITPTYPVSDIKIAELSKLLENIQRDVNIALLNEFSEVLSNLNINVQEVLEAARTKWNFVNFRPGIVGGHCIGVDINYYLEFVSKNNLTSKLIGTARDINEEHVEYIFEKIQGYLENSNAKKICAMGISYKENVSDIRNSKALKIINHLQDSKKFEIDIFDPLQDKEEMKQNKISLIDIKDFDPCQYDCLLLFVAHRAFKEFLDDKINFDTQF</sequence>
<dbReference type="InterPro" id="IPR036220">
    <property type="entry name" value="UDP-Glc/GDP-Man_DH_C_sf"/>
</dbReference>
<keyword evidence="4" id="KW-0520">NAD</keyword>
<gene>
    <name evidence="7" type="primary">algD</name>
    <name evidence="7" type="ORF">NCTC8181_01369</name>
</gene>
<dbReference type="NCBIfam" id="TIGR03026">
    <property type="entry name" value="NDP-sugDHase"/>
    <property type="match status" value="1"/>
</dbReference>
<dbReference type="EC" id="1.1.1.-" evidence="7"/>
<dbReference type="PIRSF" id="PIRSF000124">
    <property type="entry name" value="UDPglc_GDPman_dh"/>
    <property type="match status" value="1"/>
</dbReference>
<dbReference type="InterPro" id="IPR014027">
    <property type="entry name" value="UDP-Glc/GDP-Man_DH_C"/>
</dbReference>
<evidence type="ECO:0000256" key="3">
    <source>
        <dbReference type="ARBA" id="ARBA00023002"/>
    </source>
</evidence>